<dbReference type="Pfam" id="PF01047">
    <property type="entry name" value="MarR"/>
    <property type="match status" value="1"/>
</dbReference>
<dbReference type="InterPro" id="IPR039422">
    <property type="entry name" value="MarR/SlyA-like"/>
</dbReference>
<dbReference type="AlphaFoldDB" id="A0A2N3PQE7"/>
<sequence length="155" mass="17368">MREGAEMANQSLRQRLGARRPYVLDEQVGFILRQVYQRHAALFMSVVGEDLTTTQWAALSRLHQNGPCSQNLLGRHTAMDASTIKGVIDRLQARGLVERLADPEDGRRLLVQLTEAGREVVSRTLPLAQLVTEQTLAPLNLEERQTLLDCLAKLI</sequence>
<dbReference type="PROSITE" id="PS50995">
    <property type="entry name" value="HTH_MARR_2"/>
    <property type="match status" value="1"/>
</dbReference>
<dbReference type="InterPro" id="IPR036388">
    <property type="entry name" value="WH-like_DNA-bd_sf"/>
</dbReference>
<dbReference type="Gene3D" id="1.10.10.10">
    <property type="entry name" value="Winged helix-like DNA-binding domain superfamily/Winged helix DNA-binding domain"/>
    <property type="match status" value="1"/>
</dbReference>
<dbReference type="GO" id="GO:0003700">
    <property type="term" value="F:DNA-binding transcription factor activity"/>
    <property type="evidence" value="ECO:0007669"/>
    <property type="project" value="InterPro"/>
</dbReference>
<dbReference type="GO" id="GO:0006950">
    <property type="term" value="P:response to stress"/>
    <property type="evidence" value="ECO:0007669"/>
    <property type="project" value="TreeGrafter"/>
</dbReference>
<dbReference type="InterPro" id="IPR036390">
    <property type="entry name" value="WH_DNA-bd_sf"/>
</dbReference>
<dbReference type="Proteomes" id="UP000233293">
    <property type="component" value="Unassembled WGS sequence"/>
</dbReference>
<protein>
    <submittedName>
        <fullName evidence="2">MarR family transcriptional regulator</fullName>
    </submittedName>
</protein>
<dbReference type="InterPro" id="IPR000835">
    <property type="entry name" value="HTH_MarR-typ"/>
</dbReference>
<dbReference type="EMBL" id="PIUM01000029">
    <property type="protein sequence ID" value="PKU22617.1"/>
    <property type="molecule type" value="Genomic_DNA"/>
</dbReference>
<accession>A0A2N3PQE7</accession>
<evidence type="ECO:0000259" key="1">
    <source>
        <dbReference type="PROSITE" id="PS50995"/>
    </source>
</evidence>
<proteinExistence type="predicted"/>
<dbReference type="PANTHER" id="PTHR33164:SF95">
    <property type="entry name" value="TRANSCRIPTIONAL REGULATOR"/>
    <property type="match status" value="1"/>
</dbReference>
<dbReference type="SMART" id="SM00347">
    <property type="entry name" value="HTH_MARR"/>
    <property type="match status" value="1"/>
</dbReference>
<comment type="caution">
    <text evidence="2">The sequence shown here is derived from an EMBL/GenBank/DDBJ whole genome shotgun (WGS) entry which is preliminary data.</text>
</comment>
<dbReference type="PRINTS" id="PR00598">
    <property type="entry name" value="HTHMARR"/>
</dbReference>
<name>A0A2N3PQE7_9PROT</name>
<gene>
    <name evidence="2" type="ORF">CWS72_20750</name>
</gene>
<evidence type="ECO:0000313" key="2">
    <source>
        <dbReference type="EMBL" id="PKU22617.1"/>
    </source>
</evidence>
<evidence type="ECO:0000313" key="3">
    <source>
        <dbReference type="Proteomes" id="UP000233293"/>
    </source>
</evidence>
<reference evidence="3" key="1">
    <citation type="submission" date="2017-12" db="EMBL/GenBank/DDBJ databases">
        <title>Draft genome sequence of Telmatospirillum siberiense 26-4b1T, an acidotolerant peatland alphaproteobacterium potentially involved in sulfur cycling.</title>
        <authorList>
            <person name="Hausmann B."/>
            <person name="Pjevac P."/>
            <person name="Schreck K."/>
            <person name="Herbold C.W."/>
            <person name="Daims H."/>
            <person name="Wagner M."/>
            <person name="Pester M."/>
            <person name="Loy A."/>
        </authorList>
    </citation>
    <scope>NUCLEOTIDE SEQUENCE [LARGE SCALE GENOMIC DNA]</scope>
    <source>
        <strain evidence="3">26-4b1</strain>
    </source>
</reference>
<keyword evidence="3" id="KW-1185">Reference proteome</keyword>
<dbReference type="OrthoDB" id="9814496at2"/>
<dbReference type="SUPFAM" id="SSF46785">
    <property type="entry name" value="Winged helix' DNA-binding domain"/>
    <property type="match status" value="1"/>
</dbReference>
<feature type="domain" description="HTH marR-type" evidence="1">
    <location>
        <begin position="25"/>
        <end position="155"/>
    </location>
</feature>
<dbReference type="PANTHER" id="PTHR33164">
    <property type="entry name" value="TRANSCRIPTIONAL REGULATOR, MARR FAMILY"/>
    <property type="match status" value="1"/>
</dbReference>
<organism evidence="2 3">
    <name type="scientific">Telmatospirillum siberiense</name>
    <dbReference type="NCBI Taxonomy" id="382514"/>
    <lineage>
        <taxon>Bacteria</taxon>
        <taxon>Pseudomonadati</taxon>
        <taxon>Pseudomonadota</taxon>
        <taxon>Alphaproteobacteria</taxon>
        <taxon>Rhodospirillales</taxon>
        <taxon>Rhodospirillaceae</taxon>
        <taxon>Telmatospirillum</taxon>
    </lineage>
</organism>